<evidence type="ECO:0000259" key="5">
    <source>
        <dbReference type="PROSITE" id="PS50111"/>
    </source>
</evidence>
<dbReference type="PROSITE" id="PS50111">
    <property type="entry name" value="CHEMOTAXIS_TRANSDUC_2"/>
    <property type="match status" value="1"/>
</dbReference>
<keyword evidence="4" id="KW-0812">Transmembrane</keyword>
<keyword evidence="7" id="KW-1185">Reference proteome</keyword>
<feature type="transmembrane region" description="Helical" evidence="4">
    <location>
        <begin position="12"/>
        <end position="32"/>
    </location>
</feature>
<keyword evidence="4" id="KW-1133">Transmembrane helix</keyword>
<evidence type="ECO:0000256" key="2">
    <source>
        <dbReference type="ARBA" id="ARBA00029447"/>
    </source>
</evidence>
<dbReference type="GO" id="GO:0006935">
    <property type="term" value="P:chemotaxis"/>
    <property type="evidence" value="ECO:0007669"/>
    <property type="project" value="UniProtKB-KW"/>
</dbReference>
<comment type="similarity">
    <text evidence="2">Belongs to the methyl-accepting chemotaxis (MCP) protein family.</text>
</comment>
<dbReference type="PANTHER" id="PTHR43531">
    <property type="entry name" value="PROTEIN ICFG"/>
    <property type="match status" value="1"/>
</dbReference>
<dbReference type="InterPro" id="IPR004090">
    <property type="entry name" value="Chemotax_Me-accpt_rcpt"/>
</dbReference>
<proteinExistence type="inferred from homology"/>
<dbReference type="PANTHER" id="PTHR43531:SF11">
    <property type="entry name" value="METHYL-ACCEPTING CHEMOTAXIS PROTEIN 3"/>
    <property type="match status" value="1"/>
</dbReference>
<name>A0A975B989_9BACT</name>
<organism evidence="6 7">
    <name type="scientific">Desulfonema limicola</name>
    <dbReference type="NCBI Taxonomy" id="45656"/>
    <lineage>
        <taxon>Bacteria</taxon>
        <taxon>Pseudomonadati</taxon>
        <taxon>Thermodesulfobacteriota</taxon>
        <taxon>Desulfobacteria</taxon>
        <taxon>Desulfobacterales</taxon>
        <taxon>Desulfococcaceae</taxon>
        <taxon>Desulfonema</taxon>
    </lineage>
</organism>
<feature type="transmembrane region" description="Helical" evidence="4">
    <location>
        <begin position="225"/>
        <end position="248"/>
    </location>
</feature>
<accession>A0A975B989</accession>
<dbReference type="SUPFAM" id="SSF58104">
    <property type="entry name" value="Methyl-accepting chemotaxis protein (MCP) signaling domain"/>
    <property type="match status" value="1"/>
</dbReference>
<feature type="domain" description="Methyl-accepting transducer" evidence="5">
    <location>
        <begin position="266"/>
        <end position="495"/>
    </location>
</feature>
<evidence type="ECO:0000313" key="7">
    <source>
        <dbReference type="Proteomes" id="UP000663720"/>
    </source>
</evidence>
<keyword evidence="1" id="KW-0145">Chemotaxis</keyword>
<evidence type="ECO:0000313" key="6">
    <source>
        <dbReference type="EMBL" id="QTA81002.1"/>
    </source>
</evidence>
<keyword evidence="4" id="KW-0472">Membrane</keyword>
<evidence type="ECO:0000256" key="1">
    <source>
        <dbReference type="ARBA" id="ARBA00022500"/>
    </source>
</evidence>
<keyword evidence="3" id="KW-0807">Transducer</keyword>
<protein>
    <submittedName>
        <fullName evidence="6">Methyl-accepting chemotaxis protein, DUF3365</fullName>
    </submittedName>
</protein>
<dbReference type="GO" id="GO:0007165">
    <property type="term" value="P:signal transduction"/>
    <property type="evidence" value="ECO:0007669"/>
    <property type="project" value="UniProtKB-KW"/>
</dbReference>
<sequence>MEMKKWSLRGKIVITGIFLPAVLVIFLMQMYIKESDQRSLAAFSDKARIICLTSESILEEMEEKWDLGLFSMEQLKTLAKNNEINKIFETVPVFTAMSAAMRKADKGGYVFKAPRFNPRNPDNKPDETESRILKIIKNQNLDEYYEVDEKINAVRYFRPVRLSESCLICHGNSDDSEKLWGNTQGKDITNYPMENWKKGEIQGAFEIIQSLDESDRLLAESVKKALAVVIISLILIALFFATLAIRILSHSVTMPIRRIIDKVSSASFILSEEAKNVAKSSEELADGAMSQASSIEQSATALEQVTAMTKSTALNVKKTSQVAREVLASVDTAKVSMERMLDVIASIKKSSDQTVSIVKNIDEIAFQTNLLSLNASIEAARAGETGAGFAIVAEEVRSLAMRSASAAKETTELIKQSQKNSESGVTAAKEVKDILKKIIDLVNNVNTLAQEISIASSEQAEGVKQVNIGVSEIGSVTQANTDVSEEVALASRELSKQADNLNNMVKTLAGIL</sequence>
<dbReference type="Proteomes" id="UP000663720">
    <property type="component" value="Chromosome"/>
</dbReference>
<gene>
    <name evidence="6" type="ORF">dnl_33220</name>
</gene>
<dbReference type="Pfam" id="PF11845">
    <property type="entry name" value="Tll0287-like"/>
    <property type="match status" value="1"/>
</dbReference>
<dbReference type="AlphaFoldDB" id="A0A975B989"/>
<dbReference type="Pfam" id="PF00015">
    <property type="entry name" value="MCPsignal"/>
    <property type="match status" value="1"/>
</dbReference>
<dbReference type="GO" id="GO:0004888">
    <property type="term" value="F:transmembrane signaling receptor activity"/>
    <property type="evidence" value="ECO:0007669"/>
    <property type="project" value="InterPro"/>
</dbReference>
<dbReference type="PRINTS" id="PR00260">
    <property type="entry name" value="CHEMTRNSDUCR"/>
</dbReference>
<dbReference type="CDD" id="cd11386">
    <property type="entry name" value="MCP_signal"/>
    <property type="match status" value="1"/>
</dbReference>
<dbReference type="EMBL" id="CP061799">
    <property type="protein sequence ID" value="QTA81002.1"/>
    <property type="molecule type" value="Genomic_DNA"/>
</dbReference>
<dbReference type="SMART" id="SM00283">
    <property type="entry name" value="MA"/>
    <property type="match status" value="1"/>
</dbReference>
<reference evidence="6" key="1">
    <citation type="journal article" date="2021" name="Microb. Physiol.">
        <title>Proteogenomic Insights into the Physiology of Marine, Sulfate-Reducing, Filamentous Desulfonema limicola and Desulfonema magnum.</title>
        <authorList>
            <person name="Schnaars V."/>
            <person name="Wohlbrand L."/>
            <person name="Scheve S."/>
            <person name="Hinrichs C."/>
            <person name="Reinhardt R."/>
            <person name="Rabus R."/>
        </authorList>
    </citation>
    <scope>NUCLEOTIDE SEQUENCE</scope>
    <source>
        <strain evidence="6">5ac10</strain>
    </source>
</reference>
<dbReference type="KEGG" id="dli:dnl_33220"/>
<evidence type="ECO:0000256" key="3">
    <source>
        <dbReference type="PROSITE-ProRule" id="PRU00284"/>
    </source>
</evidence>
<dbReference type="Gene3D" id="1.10.287.950">
    <property type="entry name" value="Methyl-accepting chemotaxis protein"/>
    <property type="match status" value="1"/>
</dbReference>
<dbReference type="InterPro" id="IPR004089">
    <property type="entry name" value="MCPsignal_dom"/>
</dbReference>
<dbReference type="InterPro" id="IPR051310">
    <property type="entry name" value="MCP_chemotaxis"/>
</dbReference>
<evidence type="ECO:0000256" key="4">
    <source>
        <dbReference type="SAM" id="Phobius"/>
    </source>
</evidence>
<dbReference type="InterPro" id="IPR021796">
    <property type="entry name" value="Tll0287-like_dom"/>
</dbReference>
<dbReference type="GO" id="GO:0005886">
    <property type="term" value="C:plasma membrane"/>
    <property type="evidence" value="ECO:0007669"/>
    <property type="project" value="TreeGrafter"/>
</dbReference>